<keyword evidence="3" id="KW-1133">Transmembrane helix</keyword>
<reference evidence="5 6" key="1">
    <citation type="journal article" date="2013" name="Genome Announc.">
        <title>Draft genome sequences for three mercury-methylating, sulfate-reducing bacteria.</title>
        <authorList>
            <person name="Brown S.D."/>
            <person name="Hurt R.A.Jr."/>
            <person name="Gilmour C.C."/>
            <person name="Elias D.A."/>
        </authorList>
    </citation>
    <scope>NUCLEOTIDE SEQUENCE [LARGE SCALE GENOMIC DNA]</scope>
    <source>
        <strain evidence="5 6">DSM 2059</strain>
    </source>
</reference>
<keyword evidence="2" id="KW-0175">Coiled coil</keyword>
<gene>
    <name evidence="5" type="ORF">dsmv_1037</name>
</gene>
<evidence type="ECO:0000256" key="1">
    <source>
        <dbReference type="ARBA" id="ARBA00022729"/>
    </source>
</evidence>
<comment type="caution">
    <text evidence="5">The sequence shown here is derived from an EMBL/GenBank/DDBJ whole genome shotgun (WGS) entry which is preliminary data.</text>
</comment>
<dbReference type="eggNOG" id="COG0739">
    <property type="taxonomic scope" value="Bacteria"/>
</dbReference>
<dbReference type="SUPFAM" id="SSF51261">
    <property type="entry name" value="Duplicated hybrid motif"/>
    <property type="match status" value="1"/>
</dbReference>
<proteinExistence type="predicted"/>
<evidence type="ECO:0000256" key="3">
    <source>
        <dbReference type="SAM" id="Phobius"/>
    </source>
</evidence>
<feature type="coiled-coil region" evidence="2">
    <location>
        <begin position="129"/>
        <end position="160"/>
    </location>
</feature>
<dbReference type="STRING" id="897.B2D07_12090"/>
<name>S7U649_DESML</name>
<evidence type="ECO:0000256" key="2">
    <source>
        <dbReference type="SAM" id="Coils"/>
    </source>
</evidence>
<dbReference type="Gene3D" id="2.70.70.10">
    <property type="entry name" value="Glucose Permease (Domain IIA)"/>
    <property type="match status" value="1"/>
</dbReference>
<keyword evidence="3" id="KW-0812">Transmembrane</keyword>
<dbReference type="EMBL" id="ATHJ01000011">
    <property type="protein sequence ID" value="EPR45001.1"/>
    <property type="molecule type" value="Genomic_DNA"/>
</dbReference>
<feature type="domain" description="M23ase beta-sheet core" evidence="4">
    <location>
        <begin position="194"/>
        <end position="288"/>
    </location>
</feature>
<dbReference type="CDD" id="cd12797">
    <property type="entry name" value="M23_peptidase"/>
    <property type="match status" value="1"/>
</dbReference>
<sequence length="306" mass="34193">MTPRPSANTRILLYFMTFCSVTAVGGFGVLVKEYLHLKSVARDARTLETQLANQHEMLQFQRKQIQCFASEINGLKDKLVALSQFGKKVRTIANLGPEEETENLFGVGGSAPADLDPFLDLKVKHNSLMRKMHEQVRHLNQEAEIQKAEFETLMGALEERQNLLARTPSIYPVKGTMTSVFGSRKSPFTGESEFHKGVDIAAKSGTVVVAPADGRITMAEYNGSYGKMMVIDHGYGVLTRYAHLSRFLKEKGDKVKRGEKIARIGNTGRSTGPHLHYEVRLNGMPVDPQNYFMNSDHDPVVSYSRK</sequence>
<feature type="transmembrane region" description="Helical" evidence="3">
    <location>
        <begin position="12"/>
        <end position="31"/>
    </location>
</feature>
<dbReference type="PANTHER" id="PTHR21666:SF289">
    <property type="entry name" value="L-ALA--D-GLU ENDOPEPTIDASE"/>
    <property type="match status" value="1"/>
</dbReference>
<dbReference type="InterPro" id="IPR050570">
    <property type="entry name" value="Cell_wall_metabolism_enzyme"/>
</dbReference>
<dbReference type="FunFam" id="2.70.70.10:FF:000006">
    <property type="entry name" value="M23 family peptidase"/>
    <property type="match status" value="1"/>
</dbReference>
<dbReference type="Pfam" id="PF01551">
    <property type="entry name" value="Peptidase_M23"/>
    <property type="match status" value="1"/>
</dbReference>
<keyword evidence="1" id="KW-0732">Signal</keyword>
<dbReference type="PANTHER" id="PTHR21666">
    <property type="entry name" value="PEPTIDASE-RELATED"/>
    <property type="match status" value="1"/>
</dbReference>
<evidence type="ECO:0000313" key="5">
    <source>
        <dbReference type="EMBL" id="EPR45001.1"/>
    </source>
</evidence>
<evidence type="ECO:0000313" key="6">
    <source>
        <dbReference type="Proteomes" id="UP000014977"/>
    </source>
</evidence>
<keyword evidence="3" id="KW-0472">Membrane</keyword>
<protein>
    <submittedName>
        <fullName evidence="5">Peptidase M23</fullName>
    </submittedName>
</protein>
<organism evidence="5 6">
    <name type="scientific">Desulfococcus multivorans DSM 2059</name>
    <dbReference type="NCBI Taxonomy" id="1121405"/>
    <lineage>
        <taxon>Bacteria</taxon>
        <taxon>Pseudomonadati</taxon>
        <taxon>Thermodesulfobacteriota</taxon>
        <taxon>Desulfobacteria</taxon>
        <taxon>Desulfobacterales</taxon>
        <taxon>Desulfococcaceae</taxon>
        <taxon>Desulfococcus</taxon>
    </lineage>
</organism>
<dbReference type="InterPro" id="IPR011055">
    <property type="entry name" value="Dup_hybrid_motif"/>
</dbReference>
<evidence type="ECO:0000259" key="4">
    <source>
        <dbReference type="Pfam" id="PF01551"/>
    </source>
</evidence>
<dbReference type="GO" id="GO:0004222">
    <property type="term" value="F:metalloendopeptidase activity"/>
    <property type="evidence" value="ECO:0007669"/>
    <property type="project" value="TreeGrafter"/>
</dbReference>
<accession>S7U649</accession>
<keyword evidence="6" id="KW-1185">Reference proteome</keyword>
<dbReference type="Proteomes" id="UP000014977">
    <property type="component" value="Unassembled WGS sequence"/>
</dbReference>
<dbReference type="InterPro" id="IPR016047">
    <property type="entry name" value="M23ase_b-sheet_dom"/>
</dbReference>
<dbReference type="AlphaFoldDB" id="S7U649"/>